<evidence type="ECO:0000256" key="3">
    <source>
        <dbReference type="ARBA" id="ARBA00022989"/>
    </source>
</evidence>
<feature type="transmembrane region" description="Helical" evidence="5">
    <location>
        <begin position="244"/>
        <end position="264"/>
    </location>
</feature>
<sequence>MSDIIFMILQLLCLLAVAPLFDGIARKLRAKYQARQGVPIMQTYRDIYKLISRSRVHPSYSNPLYVYAPYVLVATSAAMFCSLPIMYDKFAPLGFSDVFVFLYLGVFFKFVYGAAAIDSANPFAGVSASREAMVGIYAEPIIMLSLCVVVFSLGTSAMPEIKNMSGVFLPSVVVAGVAFLWAMYIETGRKPYDLAEAEQELQEGLLSEYSGSDLALIQTAMIIKQFSMFGFFLMLFVPSFGNPIIDILAFIIEAGALYILAVFIDNFSPRYKILDSLKLNVLTPTLIALGAAVLFVLGV</sequence>
<dbReference type="PANTHER" id="PTHR43359">
    <property type="entry name" value="FORMATE HYDROGENLYASE SUBUNIT 4"/>
    <property type="match status" value="1"/>
</dbReference>
<keyword evidence="7" id="KW-1185">Reference proteome</keyword>
<protein>
    <submittedName>
        <fullName evidence="6">NADH-quinone oxidoreductase subunit H</fullName>
        <ecNumber evidence="6">1.6.5.9</ecNumber>
    </submittedName>
</protein>
<dbReference type="InterPro" id="IPR001694">
    <property type="entry name" value="NADH_UbQ_OxRdtase_su1/FPO"/>
</dbReference>
<evidence type="ECO:0000256" key="4">
    <source>
        <dbReference type="ARBA" id="ARBA00023136"/>
    </source>
</evidence>
<name>A0ABT7HRJ4_9BACT</name>
<dbReference type="RefSeq" id="WP_284937672.1">
    <property type="nucleotide sequence ID" value="NZ_JANURM010000006.1"/>
</dbReference>
<comment type="caution">
    <text evidence="6">The sequence shown here is derived from an EMBL/GenBank/DDBJ whole genome shotgun (WGS) entry which is preliminary data.</text>
</comment>
<dbReference type="InterPro" id="IPR052561">
    <property type="entry name" value="ComplexI_Subunit1"/>
</dbReference>
<evidence type="ECO:0000313" key="7">
    <source>
        <dbReference type="Proteomes" id="UP001173801"/>
    </source>
</evidence>
<keyword evidence="4 5" id="KW-0472">Membrane</keyword>
<dbReference type="EC" id="1.6.5.9" evidence="6"/>
<feature type="transmembrane region" description="Helical" evidence="5">
    <location>
        <begin position="64"/>
        <end position="86"/>
    </location>
</feature>
<keyword evidence="3 5" id="KW-1133">Transmembrane helix</keyword>
<dbReference type="Pfam" id="PF00146">
    <property type="entry name" value="NADHdh"/>
    <property type="match status" value="1"/>
</dbReference>
<evidence type="ECO:0000256" key="5">
    <source>
        <dbReference type="SAM" id="Phobius"/>
    </source>
</evidence>
<keyword evidence="2 5" id="KW-0812">Transmembrane</keyword>
<dbReference type="GO" id="GO:0050136">
    <property type="term" value="F:NADH dehydrogenase (quinone) (non-electrogenic) activity"/>
    <property type="evidence" value="ECO:0007669"/>
    <property type="project" value="UniProtKB-EC"/>
</dbReference>
<organism evidence="6 7">
    <name type="scientific">Campylobacter gastrosuis</name>
    <dbReference type="NCBI Taxonomy" id="2974576"/>
    <lineage>
        <taxon>Bacteria</taxon>
        <taxon>Pseudomonadati</taxon>
        <taxon>Campylobacterota</taxon>
        <taxon>Epsilonproteobacteria</taxon>
        <taxon>Campylobacterales</taxon>
        <taxon>Campylobacteraceae</taxon>
        <taxon>Campylobacter</taxon>
    </lineage>
</organism>
<feature type="transmembrane region" description="Helical" evidence="5">
    <location>
        <begin position="137"/>
        <end position="155"/>
    </location>
</feature>
<evidence type="ECO:0000256" key="1">
    <source>
        <dbReference type="ARBA" id="ARBA00004141"/>
    </source>
</evidence>
<reference evidence="6" key="1">
    <citation type="submission" date="2022-08" db="EMBL/GenBank/DDBJ databases">
        <authorList>
            <person name="Wang H."/>
        </authorList>
    </citation>
    <scope>NUCLEOTIDE SEQUENCE</scope>
    <source>
        <strain evidence="6">PS10</strain>
    </source>
</reference>
<keyword evidence="6" id="KW-0560">Oxidoreductase</keyword>
<feature type="transmembrane region" description="Helical" evidence="5">
    <location>
        <begin position="215"/>
        <end position="237"/>
    </location>
</feature>
<gene>
    <name evidence="6" type="ORF">NYG85_06455</name>
</gene>
<evidence type="ECO:0000256" key="2">
    <source>
        <dbReference type="ARBA" id="ARBA00022692"/>
    </source>
</evidence>
<dbReference type="EMBL" id="JANURM010000006">
    <property type="protein sequence ID" value="MDL0089014.1"/>
    <property type="molecule type" value="Genomic_DNA"/>
</dbReference>
<comment type="subcellular location">
    <subcellularLocation>
        <location evidence="1">Membrane</location>
        <topology evidence="1">Multi-pass membrane protein</topology>
    </subcellularLocation>
</comment>
<reference evidence="6" key="2">
    <citation type="journal article" date="2023" name="Microorganisms">
        <title>Isolation and Genomic Characteristics of Cat-Borne Campylobacter felis sp. nov. and Sheep-Borne Campylobacter ovis sp. nov.</title>
        <authorList>
            <person name="Wang H."/>
            <person name="Li Y."/>
            <person name="Gu Y."/>
            <person name="Zhou G."/>
            <person name="Chen X."/>
            <person name="Zhang X."/>
            <person name="Shao Z."/>
            <person name="Zhang J."/>
            <person name="Zhang M."/>
        </authorList>
    </citation>
    <scope>NUCLEOTIDE SEQUENCE</scope>
    <source>
        <strain evidence="6">PS10</strain>
    </source>
</reference>
<dbReference type="Proteomes" id="UP001173801">
    <property type="component" value="Unassembled WGS sequence"/>
</dbReference>
<dbReference type="PANTHER" id="PTHR43359:SF1">
    <property type="entry name" value="FORMATE HYDROGENLYASE SUBUNIT 4-RELATED"/>
    <property type="match status" value="1"/>
</dbReference>
<proteinExistence type="predicted"/>
<feature type="transmembrane region" description="Helical" evidence="5">
    <location>
        <begin position="167"/>
        <end position="185"/>
    </location>
</feature>
<feature type="transmembrane region" description="Helical" evidence="5">
    <location>
        <begin position="276"/>
        <end position="297"/>
    </location>
</feature>
<evidence type="ECO:0000313" key="6">
    <source>
        <dbReference type="EMBL" id="MDL0089014.1"/>
    </source>
</evidence>
<feature type="transmembrane region" description="Helical" evidence="5">
    <location>
        <begin position="98"/>
        <end position="117"/>
    </location>
</feature>
<accession>A0ABT7HRJ4</accession>